<feature type="region of interest" description="Disordered" evidence="2">
    <location>
        <begin position="402"/>
        <end position="432"/>
    </location>
</feature>
<dbReference type="PROSITE" id="PS50005">
    <property type="entry name" value="TPR"/>
    <property type="match status" value="2"/>
</dbReference>
<dbReference type="Pfam" id="PF13181">
    <property type="entry name" value="TPR_8"/>
    <property type="match status" value="2"/>
</dbReference>
<feature type="repeat" description="TPR" evidence="1">
    <location>
        <begin position="860"/>
        <end position="893"/>
    </location>
</feature>
<feature type="repeat" description="TPR" evidence="1">
    <location>
        <begin position="254"/>
        <end position="287"/>
    </location>
</feature>
<dbReference type="KEGG" id="csem:103389460"/>
<dbReference type="FunCoup" id="A0A3P8UZU6">
    <property type="interactions" value="1588"/>
</dbReference>
<reference evidence="3" key="2">
    <citation type="submission" date="2025-08" db="UniProtKB">
        <authorList>
            <consortium name="Ensembl"/>
        </authorList>
    </citation>
    <scope>IDENTIFICATION</scope>
</reference>
<dbReference type="Gene3D" id="1.25.40.10">
    <property type="entry name" value="Tetratricopeptide repeat domain"/>
    <property type="match status" value="3"/>
</dbReference>
<evidence type="ECO:0000256" key="1">
    <source>
        <dbReference type="PROSITE-ProRule" id="PRU00339"/>
    </source>
</evidence>
<dbReference type="RefSeq" id="XP_008323096.1">
    <property type="nucleotide sequence ID" value="XM_008324874.3"/>
</dbReference>
<dbReference type="CTD" id="9330"/>
<reference evidence="3" key="3">
    <citation type="submission" date="2025-09" db="UniProtKB">
        <authorList>
            <consortium name="Ensembl"/>
        </authorList>
    </citation>
    <scope>IDENTIFICATION</scope>
</reference>
<dbReference type="FunFam" id="1.25.40.10:FF:000155">
    <property type="entry name" value="General transcription factor 3C polypeptide 3"/>
    <property type="match status" value="1"/>
</dbReference>
<dbReference type="STRING" id="244447.ENSCSEP00000006291"/>
<proteinExistence type="predicted"/>
<feature type="compositionally biased region" description="Polar residues" evidence="2">
    <location>
        <begin position="411"/>
        <end position="421"/>
    </location>
</feature>
<keyword evidence="1" id="KW-0802">TPR repeat</keyword>
<dbReference type="Ensembl" id="ENSCSET00000006363.1">
    <property type="protein sequence ID" value="ENSCSEP00000006291.1"/>
    <property type="gene ID" value="ENSCSEG00000004069.1"/>
</dbReference>
<dbReference type="OMA" id="SSPNMKF"/>
<dbReference type="GeneTree" id="ENSGT00390000016929"/>
<dbReference type="GO" id="GO:0006383">
    <property type="term" value="P:transcription by RNA polymerase III"/>
    <property type="evidence" value="ECO:0007669"/>
    <property type="project" value="InterPro"/>
</dbReference>
<protein>
    <submittedName>
        <fullName evidence="3">General transcription factor IIIC, polypeptide 3</fullName>
    </submittedName>
</protein>
<dbReference type="InterPro" id="IPR019734">
    <property type="entry name" value="TPR_rpt"/>
</dbReference>
<dbReference type="SUPFAM" id="SSF48452">
    <property type="entry name" value="TPR-like"/>
    <property type="match status" value="2"/>
</dbReference>
<feature type="compositionally biased region" description="Polar residues" evidence="2">
    <location>
        <begin position="48"/>
        <end position="58"/>
    </location>
</feature>
<accession>A0A3P8UZU6</accession>
<keyword evidence="4" id="KW-1185">Reference proteome</keyword>
<feature type="region of interest" description="Disordered" evidence="2">
    <location>
        <begin position="24"/>
        <end position="151"/>
    </location>
</feature>
<dbReference type="InterPro" id="IPR011990">
    <property type="entry name" value="TPR-like_helical_dom_sf"/>
</dbReference>
<reference evidence="3 4" key="1">
    <citation type="journal article" date="2014" name="Nat. Genet.">
        <title>Whole-genome sequence of a flatfish provides insights into ZW sex chromosome evolution and adaptation to a benthic lifestyle.</title>
        <authorList>
            <person name="Chen S."/>
            <person name="Zhang G."/>
            <person name="Shao C."/>
            <person name="Huang Q."/>
            <person name="Liu G."/>
            <person name="Zhang P."/>
            <person name="Song W."/>
            <person name="An N."/>
            <person name="Chalopin D."/>
            <person name="Volff J.N."/>
            <person name="Hong Y."/>
            <person name="Li Q."/>
            <person name="Sha Z."/>
            <person name="Zhou H."/>
            <person name="Xie M."/>
            <person name="Yu Q."/>
            <person name="Liu Y."/>
            <person name="Xiang H."/>
            <person name="Wang N."/>
            <person name="Wu K."/>
            <person name="Yang C."/>
            <person name="Zhou Q."/>
            <person name="Liao X."/>
            <person name="Yang L."/>
            <person name="Hu Q."/>
            <person name="Zhang J."/>
            <person name="Meng L."/>
            <person name="Jin L."/>
            <person name="Tian Y."/>
            <person name="Lian J."/>
            <person name="Yang J."/>
            <person name="Miao G."/>
            <person name="Liu S."/>
            <person name="Liang Z."/>
            <person name="Yan F."/>
            <person name="Li Y."/>
            <person name="Sun B."/>
            <person name="Zhang H."/>
            <person name="Zhang J."/>
            <person name="Zhu Y."/>
            <person name="Du M."/>
            <person name="Zhao Y."/>
            <person name="Schartl M."/>
            <person name="Tang Q."/>
            <person name="Wang J."/>
        </authorList>
    </citation>
    <scope>NUCLEOTIDE SEQUENCE</scope>
</reference>
<dbReference type="Proteomes" id="UP000265120">
    <property type="component" value="Chromosome 14"/>
</dbReference>
<dbReference type="FunFam" id="1.25.40.10:FF:000128">
    <property type="entry name" value="General transcription factor IIIC, polypeptide 3, 102kDa"/>
    <property type="match status" value="1"/>
</dbReference>
<name>A0A3P8UZU6_CYNSE</name>
<dbReference type="InterPro" id="IPR039340">
    <property type="entry name" value="Tfc4/TFIIIC-102/Sfc4"/>
</dbReference>
<dbReference type="OrthoDB" id="9991317at2759"/>
<evidence type="ECO:0000313" key="3">
    <source>
        <dbReference type="Ensembl" id="ENSCSEP00000006291.1"/>
    </source>
</evidence>
<sequence>MSGFSAELIDYLEGRITFEEFDRRRDERKAKESALSAVDVKDYDDDAQPSTSAHVSARTQEEGVSPSVQLVFDSMLGETSQTVSSGEEEEDEDDDDEDDDEEEDSLSYVDDKDDEDYKMEEEEEEMVKKGPTEKKSKKKAGTGKQTEKEVEDPTVGDIFALEMELNRKSKKIMKERRHRSKLPRALRGLMGEANIRYARGDKDDAIVMCMEIIRQAPLAYEPFSTLAMIYEDDGHMDKALQFSLIAAHLNPSDCDEWIRLAELSLEQDNIRQAIVCYSKAIKYDPTNVRYLWERSSLQMRVGDHKQCMDGYRRILSLLPQEDGEHFMQLSKDMAKSYYESNDMASALSVIEEALARHPTLVSDDFINMAAELYISSHQYSKAMKVLIQFAGVTVVRDAQSQEVSVKEDMTQEQQENAGGSTTEEENSEVKSIQVPDSVPVDLKAKLIVCLIHLHSYTPVENLVSSLMEQSAEDIGDLYLDVGEAFLEEGEYMSALPLMSALVISEKYNLAVVWLRHAECLKALGHVEAAAESYINVVKMAPQHLEARLTLATIQQQLGRPDRALKALESMYDSETLSQDSSAAQKELKLLLHRSTLLKTQGQTQDYLDAMITMLSMLLKVAMQRAKVCVRSVIISGETHLRLVQASDTVPEIDDHVAAYLDNTGKTNVLSKEDWWQLLVSCMLTLSEVQRYKETNLLVESAMEFYSFYDNKPKRKELEFFGLSATILDRNYYKAYNYIRLMLIENVDVPQLWNIFNQLTMRSQHQRHHRFCLRMLIKHPNNHALCVLCGHNAMVSGSFKHALVQYIQAFQSHSDDPLYSLFVGLTFFHMASQKYVTKRHVLVIQGFSFLWRYLELRGECQESFYNLGRALHQMGLTHLAIHYYHKALGLPAKKLEGIPDDQVDLTREIAFNLSLIYQASGNIEMSRQMINTYCIV</sequence>
<dbReference type="PANTHER" id="PTHR23082">
    <property type="entry name" value="TRANSCRIPTION INITIATION FACTOR IIIC TFIIIC , POLYPEPTIDE 3-RELATED"/>
    <property type="match status" value="1"/>
</dbReference>
<dbReference type="GeneID" id="103389460"/>
<dbReference type="InParanoid" id="A0A3P8UZU6"/>
<dbReference type="Pfam" id="PF14559">
    <property type="entry name" value="TPR_19"/>
    <property type="match status" value="1"/>
</dbReference>
<dbReference type="PANTHER" id="PTHR23082:SF0">
    <property type="entry name" value="GENERAL TRANSCRIPTION FACTOR 3C POLYPEPTIDE 3"/>
    <property type="match status" value="1"/>
</dbReference>
<evidence type="ECO:0000313" key="4">
    <source>
        <dbReference type="Proteomes" id="UP000265120"/>
    </source>
</evidence>
<organism evidence="3 4">
    <name type="scientific">Cynoglossus semilaevis</name>
    <name type="common">Tongue sole</name>
    <dbReference type="NCBI Taxonomy" id="244447"/>
    <lineage>
        <taxon>Eukaryota</taxon>
        <taxon>Metazoa</taxon>
        <taxon>Chordata</taxon>
        <taxon>Craniata</taxon>
        <taxon>Vertebrata</taxon>
        <taxon>Euteleostomi</taxon>
        <taxon>Actinopterygii</taxon>
        <taxon>Neopterygii</taxon>
        <taxon>Teleostei</taxon>
        <taxon>Neoteleostei</taxon>
        <taxon>Acanthomorphata</taxon>
        <taxon>Carangaria</taxon>
        <taxon>Pleuronectiformes</taxon>
        <taxon>Pleuronectoidei</taxon>
        <taxon>Cynoglossidae</taxon>
        <taxon>Cynoglossinae</taxon>
        <taxon>Cynoglossus</taxon>
    </lineage>
</organism>
<feature type="compositionally biased region" description="Acidic residues" evidence="2">
    <location>
        <begin position="86"/>
        <end position="125"/>
    </location>
</feature>
<dbReference type="GO" id="GO:0000127">
    <property type="term" value="C:transcription factor TFIIIC complex"/>
    <property type="evidence" value="ECO:0007669"/>
    <property type="project" value="TreeGrafter"/>
</dbReference>
<dbReference type="SMART" id="SM00028">
    <property type="entry name" value="TPR"/>
    <property type="match status" value="7"/>
</dbReference>
<evidence type="ECO:0000256" key="2">
    <source>
        <dbReference type="SAM" id="MobiDB-lite"/>
    </source>
</evidence>
<dbReference type="AlphaFoldDB" id="A0A3P8UZU6"/>